<dbReference type="AlphaFoldDB" id="A0A816J1C1"/>
<gene>
    <name evidence="2" type="ORF">DARMORV10_C09P30800.1</name>
</gene>
<name>A0A816J1C1_BRANA</name>
<reference evidence="2" key="1">
    <citation type="submission" date="2021-01" db="EMBL/GenBank/DDBJ databases">
        <authorList>
            <consortium name="Genoscope - CEA"/>
            <person name="William W."/>
        </authorList>
    </citation>
    <scope>NUCLEOTIDE SEQUENCE</scope>
</reference>
<dbReference type="Proteomes" id="UP001295469">
    <property type="component" value="Chromosome C09"/>
</dbReference>
<feature type="compositionally biased region" description="Basic and acidic residues" evidence="1">
    <location>
        <begin position="12"/>
        <end position="33"/>
    </location>
</feature>
<evidence type="ECO:0000256" key="1">
    <source>
        <dbReference type="SAM" id="MobiDB-lite"/>
    </source>
</evidence>
<proteinExistence type="predicted"/>
<feature type="compositionally biased region" description="Gly residues" evidence="1">
    <location>
        <begin position="1"/>
        <end position="11"/>
    </location>
</feature>
<sequence length="99" mass="11030">MEGDGASGGVSDGEKRSNRQREMKKAAENDGKAEASLWKDTAFIVSEHVVFSDRTVSVKRITRSVLMSWTDGYTSSRRQDIKELKTALEEAKNRLHVTG</sequence>
<feature type="region of interest" description="Disordered" evidence="1">
    <location>
        <begin position="1"/>
        <end position="33"/>
    </location>
</feature>
<evidence type="ECO:0000313" key="2">
    <source>
        <dbReference type="EMBL" id="CAF1737920.1"/>
    </source>
</evidence>
<protein>
    <submittedName>
        <fullName evidence="2">(rape) hypothetical protein</fullName>
    </submittedName>
</protein>
<dbReference type="EMBL" id="HG994373">
    <property type="protein sequence ID" value="CAF1737920.1"/>
    <property type="molecule type" value="Genomic_DNA"/>
</dbReference>
<organism evidence="2">
    <name type="scientific">Brassica napus</name>
    <name type="common">Rape</name>
    <dbReference type="NCBI Taxonomy" id="3708"/>
    <lineage>
        <taxon>Eukaryota</taxon>
        <taxon>Viridiplantae</taxon>
        <taxon>Streptophyta</taxon>
        <taxon>Embryophyta</taxon>
        <taxon>Tracheophyta</taxon>
        <taxon>Spermatophyta</taxon>
        <taxon>Magnoliopsida</taxon>
        <taxon>eudicotyledons</taxon>
        <taxon>Gunneridae</taxon>
        <taxon>Pentapetalae</taxon>
        <taxon>rosids</taxon>
        <taxon>malvids</taxon>
        <taxon>Brassicales</taxon>
        <taxon>Brassicaceae</taxon>
        <taxon>Brassiceae</taxon>
        <taxon>Brassica</taxon>
    </lineage>
</organism>
<accession>A0A816J1C1</accession>